<dbReference type="RefSeq" id="WP_175439912.1">
    <property type="nucleotide sequence ID" value="NZ_FMHT01000001.1"/>
</dbReference>
<reference evidence="1 3" key="1">
    <citation type="submission" date="2016-06" db="EMBL/GenBank/DDBJ databases">
        <authorList>
            <person name="Kjaerup R.B."/>
            <person name="Dalgaard T.S."/>
            <person name="Juul-Madsen H.R."/>
        </authorList>
    </citation>
    <scope>NUCLEOTIDE SEQUENCE [LARGE SCALE GENOMIC DNA]</scope>
    <source>
        <strain evidence="1 3">DSM 43818</strain>
    </source>
</reference>
<dbReference type="EMBL" id="FMHT01000001">
    <property type="protein sequence ID" value="SCL12779.1"/>
    <property type="molecule type" value="Genomic_DNA"/>
</dbReference>
<sequence>MPDSPPTSGGTDRKALHCWIDATVSDRLRQYAAQHGVKIQHVTERALDAYLTERGA</sequence>
<keyword evidence="3" id="KW-1185">Reference proteome</keyword>
<dbReference type="Proteomes" id="UP000199699">
    <property type="component" value="Unassembled WGS sequence"/>
</dbReference>
<evidence type="ECO:0000313" key="2">
    <source>
        <dbReference type="EMBL" id="SCL12813.1"/>
    </source>
</evidence>
<dbReference type="STRING" id="145857.GA0070616_0008"/>
<dbReference type="GO" id="GO:0006355">
    <property type="term" value="P:regulation of DNA-templated transcription"/>
    <property type="evidence" value="ECO:0007669"/>
    <property type="project" value="InterPro"/>
</dbReference>
<gene>
    <name evidence="1" type="ORF">GA0070616_0008</name>
    <name evidence="2" type="ORF">GA0070616_0029</name>
</gene>
<dbReference type="InterPro" id="IPR013321">
    <property type="entry name" value="Arc_rbn_hlx_hlx"/>
</dbReference>
<name>A0A1C6R707_9ACTN</name>
<dbReference type="AlphaFoldDB" id="A0A1C6R707"/>
<proteinExistence type="predicted"/>
<accession>A0A1C6R707</accession>
<evidence type="ECO:0000313" key="1">
    <source>
        <dbReference type="EMBL" id="SCL12779.1"/>
    </source>
</evidence>
<organism evidence="1 3">
    <name type="scientific">Micromonospora nigra</name>
    <dbReference type="NCBI Taxonomy" id="145857"/>
    <lineage>
        <taxon>Bacteria</taxon>
        <taxon>Bacillati</taxon>
        <taxon>Actinomycetota</taxon>
        <taxon>Actinomycetes</taxon>
        <taxon>Micromonosporales</taxon>
        <taxon>Micromonosporaceae</taxon>
        <taxon>Micromonospora</taxon>
    </lineage>
</organism>
<evidence type="ECO:0000313" key="3">
    <source>
        <dbReference type="Proteomes" id="UP000199699"/>
    </source>
</evidence>
<protein>
    <submittedName>
        <fullName evidence="1">Uncharacterized protein</fullName>
    </submittedName>
</protein>
<dbReference type="EMBL" id="FMHT01000001">
    <property type="protein sequence ID" value="SCL12813.1"/>
    <property type="molecule type" value="Genomic_DNA"/>
</dbReference>
<dbReference type="Gene3D" id="1.10.1220.10">
    <property type="entry name" value="Met repressor-like"/>
    <property type="match status" value="1"/>
</dbReference>